<dbReference type="SUPFAM" id="SSF56112">
    <property type="entry name" value="Protein kinase-like (PK-like)"/>
    <property type="match status" value="1"/>
</dbReference>
<gene>
    <name evidence="1" type="ORF">M427DRAFT_45137</name>
</gene>
<name>A0A139ACY1_GONPJ</name>
<sequence length="186" mass="20890">MPNVQHVQYFKAQLDDMPENLSNVGRTEATLSLSIGKEDDWMGSTENEFSGKARTNILLSGLAPFVETLKLLRTNDTLYIVMGFVGLQTVLEYAQALAKQSGTPLQNWNQKHAELEILFVWNLLNIYVLHNLGLAHFDLKPMNMFSGSDAQPIVIEYGSVMKVQPNGQAPFTCAWTQCGRRSRHNC</sequence>
<evidence type="ECO:0000313" key="2">
    <source>
        <dbReference type="Proteomes" id="UP000070544"/>
    </source>
</evidence>
<keyword evidence="2" id="KW-1185">Reference proteome</keyword>
<dbReference type="InterPro" id="IPR011009">
    <property type="entry name" value="Kinase-like_dom_sf"/>
</dbReference>
<accession>A0A139ACY1</accession>
<evidence type="ECO:0008006" key="3">
    <source>
        <dbReference type="Google" id="ProtNLM"/>
    </source>
</evidence>
<reference evidence="1 2" key="1">
    <citation type="journal article" date="2015" name="Genome Biol. Evol.">
        <title>Phylogenomic analyses indicate that early fungi evolved digesting cell walls of algal ancestors of land plants.</title>
        <authorList>
            <person name="Chang Y."/>
            <person name="Wang S."/>
            <person name="Sekimoto S."/>
            <person name="Aerts A.L."/>
            <person name="Choi C."/>
            <person name="Clum A."/>
            <person name="LaButti K.M."/>
            <person name="Lindquist E.A."/>
            <person name="Yee Ngan C."/>
            <person name="Ohm R.A."/>
            <person name="Salamov A.A."/>
            <person name="Grigoriev I.V."/>
            <person name="Spatafora J.W."/>
            <person name="Berbee M.L."/>
        </authorList>
    </citation>
    <scope>NUCLEOTIDE SEQUENCE [LARGE SCALE GENOMIC DNA]</scope>
    <source>
        <strain evidence="1 2">JEL478</strain>
    </source>
</reference>
<dbReference type="OrthoDB" id="2182566at2759"/>
<dbReference type="EMBL" id="KQ965770">
    <property type="protein sequence ID" value="KXS14305.1"/>
    <property type="molecule type" value="Genomic_DNA"/>
</dbReference>
<protein>
    <recommendedName>
        <fullName evidence="3">Protein kinase domain-containing protein</fullName>
    </recommendedName>
</protein>
<dbReference type="Proteomes" id="UP000070544">
    <property type="component" value="Unassembled WGS sequence"/>
</dbReference>
<evidence type="ECO:0000313" key="1">
    <source>
        <dbReference type="EMBL" id="KXS14305.1"/>
    </source>
</evidence>
<dbReference type="AlphaFoldDB" id="A0A139ACY1"/>
<proteinExistence type="predicted"/>
<organism evidence="1 2">
    <name type="scientific">Gonapodya prolifera (strain JEL478)</name>
    <name type="common">Monoblepharis prolifera</name>
    <dbReference type="NCBI Taxonomy" id="1344416"/>
    <lineage>
        <taxon>Eukaryota</taxon>
        <taxon>Fungi</taxon>
        <taxon>Fungi incertae sedis</taxon>
        <taxon>Chytridiomycota</taxon>
        <taxon>Chytridiomycota incertae sedis</taxon>
        <taxon>Monoblepharidomycetes</taxon>
        <taxon>Monoblepharidales</taxon>
        <taxon>Gonapodyaceae</taxon>
        <taxon>Gonapodya</taxon>
    </lineage>
</organism>
<dbReference type="Gene3D" id="1.10.510.10">
    <property type="entry name" value="Transferase(Phosphotransferase) domain 1"/>
    <property type="match status" value="1"/>
</dbReference>